<dbReference type="GO" id="GO:0005829">
    <property type="term" value="C:cytosol"/>
    <property type="evidence" value="ECO:0007669"/>
    <property type="project" value="TreeGrafter"/>
</dbReference>
<feature type="domain" description="HTH cro/C1-type" evidence="4">
    <location>
        <begin position="8"/>
        <end position="62"/>
    </location>
</feature>
<keyword evidence="6" id="KW-1185">Reference proteome</keyword>
<organism evidence="5 6">
    <name type="scientific">Leucobacter luti</name>
    <dbReference type="NCBI Taxonomy" id="340320"/>
    <lineage>
        <taxon>Bacteria</taxon>
        <taxon>Bacillati</taxon>
        <taxon>Actinomycetota</taxon>
        <taxon>Actinomycetes</taxon>
        <taxon>Micrococcales</taxon>
        <taxon>Microbacteriaceae</taxon>
        <taxon>Leucobacter</taxon>
    </lineage>
</organism>
<dbReference type="PANTHER" id="PTHR46797">
    <property type="entry name" value="HTH-TYPE TRANSCRIPTIONAL REGULATOR"/>
    <property type="match status" value="1"/>
</dbReference>
<dbReference type="Proteomes" id="UP000295601">
    <property type="component" value="Unassembled WGS sequence"/>
</dbReference>
<comment type="caution">
    <text evidence="5">The sequence shown here is derived from an EMBL/GenBank/DDBJ whole genome shotgun (WGS) entry which is preliminary data.</text>
</comment>
<evidence type="ECO:0000256" key="2">
    <source>
        <dbReference type="ARBA" id="ARBA00023125"/>
    </source>
</evidence>
<evidence type="ECO:0000259" key="4">
    <source>
        <dbReference type="PROSITE" id="PS50943"/>
    </source>
</evidence>
<dbReference type="PROSITE" id="PS50943">
    <property type="entry name" value="HTH_CROC1"/>
    <property type="match status" value="1"/>
</dbReference>
<dbReference type="InterPro" id="IPR001387">
    <property type="entry name" value="Cro/C1-type_HTH"/>
</dbReference>
<reference evidence="5 6" key="1">
    <citation type="submission" date="2019-03" db="EMBL/GenBank/DDBJ databases">
        <title>Genomic analyses of the natural microbiome of Caenorhabditis elegans.</title>
        <authorList>
            <person name="Samuel B."/>
        </authorList>
    </citation>
    <scope>NUCLEOTIDE SEQUENCE [LARGE SCALE GENOMIC DNA]</scope>
    <source>
        <strain evidence="5 6">JUb18</strain>
    </source>
</reference>
<dbReference type="Gene3D" id="1.10.260.40">
    <property type="entry name" value="lambda repressor-like DNA-binding domains"/>
    <property type="match status" value="1"/>
</dbReference>
<evidence type="ECO:0000313" key="6">
    <source>
        <dbReference type="Proteomes" id="UP000295601"/>
    </source>
</evidence>
<dbReference type="CDD" id="cd00093">
    <property type="entry name" value="HTH_XRE"/>
    <property type="match status" value="1"/>
</dbReference>
<dbReference type="EMBL" id="SNYA01000008">
    <property type="protein sequence ID" value="TDP89774.1"/>
    <property type="molecule type" value="Genomic_DNA"/>
</dbReference>
<proteinExistence type="predicted"/>
<dbReference type="InterPro" id="IPR050807">
    <property type="entry name" value="TransReg_Diox_bact_type"/>
</dbReference>
<dbReference type="SUPFAM" id="SSF47413">
    <property type="entry name" value="lambda repressor-like DNA-binding domains"/>
    <property type="match status" value="1"/>
</dbReference>
<protein>
    <submittedName>
        <fullName evidence="5">Helix-turn-helix protein</fullName>
    </submittedName>
</protein>
<dbReference type="AlphaFoldDB" id="A0A4R6RSQ1"/>
<dbReference type="Pfam" id="PF01381">
    <property type="entry name" value="HTH_3"/>
    <property type="match status" value="1"/>
</dbReference>
<dbReference type="SMART" id="SM00530">
    <property type="entry name" value="HTH_XRE"/>
    <property type="match status" value="1"/>
</dbReference>
<name>A0A4R6RSQ1_9MICO</name>
<gene>
    <name evidence="5" type="ORF">EDF62_3071</name>
</gene>
<evidence type="ECO:0000256" key="1">
    <source>
        <dbReference type="ARBA" id="ARBA00023015"/>
    </source>
</evidence>
<evidence type="ECO:0000256" key="3">
    <source>
        <dbReference type="ARBA" id="ARBA00023163"/>
    </source>
</evidence>
<sequence length="80" mass="8947">MRTFGDNVRAQRMQRGLSQQVISADLHMDQSFFASIERGKRNLTFKTAQKIADGLDVDLLTLLTLAPELPNDKNKEGSPT</sequence>
<keyword evidence="2" id="KW-0238">DNA-binding</keyword>
<dbReference type="GO" id="GO:0003700">
    <property type="term" value="F:DNA-binding transcription factor activity"/>
    <property type="evidence" value="ECO:0007669"/>
    <property type="project" value="TreeGrafter"/>
</dbReference>
<accession>A0A4R6RSQ1</accession>
<dbReference type="GO" id="GO:0003677">
    <property type="term" value="F:DNA binding"/>
    <property type="evidence" value="ECO:0007669"/>
    <property type="project" value="UniProtKB-KW"/>
</dbReference>
<keyword evidence="1" id="KW-0805">Transcription regulation</keyword>
<keyword evidence="3" id="KW-0804">Transcription</keyword>
<dbReference type="InterPro" id="IPR010982">
    <property type="entry name" value="Lambda_DNA-bd_dom_sf"/>
</dbReference>
<evidence type="ECO:0000313" key="5">
    <source>
        <dbReference type="EMBL" id="TDP89774.1"/>
    </source>
</evidence>
<dbReference type="PANTHER" id="PTHR46797:SF23">
    <property type="entry name" value="HTH-TYPE TRANSCRIPTIONAL REGULATOR SUTR"/>
    <property type="match status" value="1"/>
</dbReference>